<gene>
    <name evidence="1" type="ORF">Acife_1561</name>
</gene>
<reference evidence="1 2" key="1">
    <citation type="journal article" date="2011" name="J. Bacteriol.">
        <title>Draft genome of the psychrotolerant acidophile Acidithiobacillus ferrivorans SS3.</title>
        <authorList>
            <person name="Liljeqvist M."/>
            <person name="Valdes J."/>
            <person name="Holmes D.S."/>
            <person name="Dopson M."/>
        </authorList>
    </citation>
    <scope>NUCLEOTIDE SEQUENCE [LARGE SCALE GENOMIC DNA]</scope>
    <source>
        <strain evidence="1 2">SS3</strain>
    </source>
</reference>
<evidence type="ECO:0000313" key="1">
    <source>
        <dbReference type="EMBL" id="AEM47702.1"/>
    </source>
</evidence>
<organism evidence="1 2">
    <name type="scientific">Acidithiobacillus ferrivorans SS3</name>
    <dbReference type="NCBI Taxonomy" id="743299"/>
    <lineage>
        <taxon>Bacteria</taxon>
        <taxon>Pseudomonadati</taxon>
        <taxon>Pseudomonadota</taxon>
        <taxon>Acidithiobacillia</taxon>
        <taxon>Acidithiobacillales</taxon>
        <taxon>Acidithiobacillaceae</taxon>
        <taxon>Acidithiobacillus</taxon>
    </lineage>
</organism>
<dbReference type="HOGENOM" id="CLU_174734_1_1_6"/>
<sequence length="69" mass="7592">MKVLDVVALVREDTQNGLHRGQVGTIVETIAPGQYLVEFANLNGEAYAFLALSEHDLLRLHHQPALKVA</sequence>
<dbReference type="RefSeq" id="WP_014028959.1">
    <property type="nucleotide sequence ID" value="NC_015942.1"/>
</dbReference>
<dbReference type="Pfam" id="PF16277">
    <property type="entry name" value="DUF4926"/>
    <property type="match status" value="1"/>
</dbReference>
<dbReference type="AlphaFoldDB" id="G0JSA5"/>
<dbReference type="Proteomes" id="UP000009220">
    <property type="component" value="Chromosome"/>
</dbReference>
<evidence type="ECO:0008006" key="3">
    <source>
        <dbReference type="Google" id="ProtNLM"/>
    </source>
</evidence>
<dbReference type="STRING" id="743299.Acife_1561"/>
<dbReference type="KEGG" id="afi:Acife_1561"/>
<accession>G0JSA5</accession>
<dbReference type="EMBL" id="CP002985">
    <property type="protein sequence ID" value="AEM47702.1"/>
    <property type="molecule type" value="Genomic_DNA"/>
</dbReference>
<dbReference type="InterPro" id="IPR032568">
    <property type="entry name" value="DUF4926"/>
</dbReference>
<evidence type="ECO:0000313" key="2">
    <source>
        <dbReference type="Proteomes" id="UP000009220"/>
    </source>
</evidence>
<protein>
    <recommendedName>
        <fullName evidence="3">DUF4926 domain-containing protein</fullName>
    </recommendedName>
</protein>
<proteinExistence type="predicted"/>
<name>G0JSA5_9PROT</name>